<dbReference type="EMBL" id="UINC01102647">
    <property type="protein sequence ID" value="SVC64432.1"/>
    <property type="molecule type" value="Genomic_DNA"/>
</dbReference>
<dbReference type="PROSITE" id="PS51257">
    <property type="entry name" value="PROKAR_LIPOPROTEIN"/>
    <property type="match status" value="1"/>
</dbReference>
<organism evidence="1">
    <name type="scientific">marine metagenome</name>
    <dbReference type="NCBI Taxonomy" id="408172"/>
    <lineage>
        <taxon>unclassified sequences</taxon>
        <taxon>metagenomes</taxon>
        <taxon>ecological metagenomes</taxon>
    </lineage>
</organism>
<reference evidence="1" key="1">
    <citation type="submission" date="2018-05" db="EMBL/GenBank/DDBJ databases">
        <authorList>
            <person name="Lanie J.A."/>
            <person name="Ng W.-L."/>
            <person name="Kazmierczak K.M."/>
            <person name="Andrzejewski T.M."/>
            <person name="Davidsen T.M."/>
            <person name="Wayne K.J."/>
            <person name="Tettelin H."/>
            <person name="Glass J.I."/>
            <person name="Rusch D."/>
            <person name="Podicherti R."/>
            <person name="Tsui H.-C.T."/>
            <person name="Winkler M.E."/>
        </authorList>
    </citation>
    <scope>NUCLEOTIDE SEQUENCE</scope>
</reference>
<evidence type="ECO:0000313" key="1">
    <source>
        <dbReference type="EMBL" id="SVC64432.1"/>
    </source>
</evidence>
<accession>A0A382NXJ5</accession>
<dbReference type="AlphaFoldDB" id="A0A382NXJ5"/>
<feature type="non-terminal residue" evidence="1">
    <location>
        <position position="134"/>
    </location>
</feature>
<sequence length="134" mass="15012">MFKRLTKLHLLMVGVVLTAACSDNAELAHVTRVSSGTDIFLRSDSRLIKGVVPRRATLAGIFNEHELEGGLATRVIEAVRPVFDPRRIRAGNAYQLVFAADGSLRRFEYHVDNDQFLQVRNRTETANTFDAELV</sequence>
<proteinExistence type="predicted"/>
<protein>
    <submittedName>
        <fullName evidence="1">Uncharacterized protein</fullName>
    </submittedName>
</protein>
<name>A0A382NXJ5_9ZZZZ</name>
<gene>
    <name evidence="1" type="ORF">METZ01_LOCUS317286</name>
</gene>